<keyword evidence="4 5" id="KW-0119">Carbohydrate metabolism</keyword>
<evidence type="ECO:0000256" key="3">
    <source>
        <dbReference type="ARBA" id="ARBA00022801"/>
    </source>
</evidence>
<dbReference type="SUPFAM" id="SSF51338">
    <property type="entry name" value="Composite domain of metallo-dependent hydrolases"/>
    <property type="match status" value="1"/>
</dbReference>
<sequence>MYALTNCTLYTGSDVLTGHGVLIDGDRIVAIKPLADLPRDVARHDLNGANLSAGFIDLQLNGCGGVMFNSAITVETLATMQAANLKSGTTSFLPTLITSPDADMKQAVAVTRSYMQARANEVLGVHLEGPYTNLKRKGIHPADQIRQPADEMIDFFCANGDAIAKITLAPERNNPEHIRRLVEAGILVSAGHTAASYEQAMAGFDSGMRFATHLYNAMTPTVNGREPGVVGAIYDRDDVYTGVIVDGHHVHWANVRLAHKVLGERLVLVTDATAPAGAPEGFEKFDFCGATVYFRDGQCVDENGTLGGSALTMIEGVENLVKQVGLPLAEALRMATLYPARAIGWDSRLGSIQVGKIANLTVFDQDFRVLGTVVNGHYTQQ</sequence>
<dbReference type="PIRSF" id="PIRSF038994">
    <property type="entry name" value="NagA"/>
    <property type="match status" value="1"/>
</dbReference>
<evidence type="ECO:0000256" key="2">
    <source>
        <dbReference type="ARBA" id="ARBA00022723"/>
    </source>
</evidence>
<dbReference type="Gene3D" id="2.30.40.10">
    <property type="entry name" value="Urease, subunit C, domain 1"/>
    <property type="match status" value="1"/>
</dbReference>
<dbReference type="InterPro" id="IPR011059">
    <property type="entry name" value="Metal-dep_hydrolase_composite"/>
</dbReference>
<dbReference type="InterPro" id="IPR006680">
    <property type="entry name" value="Amidohydro-rel"/>
</dbReference>
<protein>
    <submittedName>
        <fullName evidence="7">N-acetylglucosamine-6-phosphate deacetylase</fullName>
        <ecNumber evidence="7">3.5.1.25</ecNumber>
    </submittedName>
</protein>
<dbReference type="InterPro" id="IPR032466">
    <property type="entry name" value="Metal_Hydrolase"/>
</dbReference>
<keyword evidence="3 5" id="KW-0378">Hydrolase</keyword>
<comment type="caution">
    <text evidence="7">The sequence shown here is derived from an EMBL/GenBank/DDBJ whole genome shotgun (WGS) entry which is preliminary data.</text>
</comment>
<name>A0ABW9GLK0_9GAMM</name>
<evidence type="ECO:0000256" key="5">
    <source>
        <dbReference type="PIRNR" id="PIRNR038994"/>
    </source>
</evidence>
<accession>A0ABW9GLK0</accession>
<dbReference type="SUPFAM" id="SSF51556">
    <property type="entry name" value="Metallo-dependent hydrolases"/>
    <property type="match status" value="1"/>
</dbReference>
<evidence type="ECO:0000313" key="8">
    <source>
        <dbReference type="Proteomes" id="UP001630969"/>
    </source>
</evidence>
<feature type="domain" description="Amidohydrolase-related" evidence="6">
    <location>
        <begin position="51"/>
        <end position="376"/>
    </location>
</feature>
<dbReference type="GO" id="GO:0008448">
    <property type="term" value="F:N-acetylglucosamine-6-phosphate deacetylase activity"/>
    <property type="evidence" value="ECO:0007669"/>
    <property type="project" value="UniProtKB-EC"/>
</dbReference>
<proteinExistence type="inferred from homology"/>
<dbReference type="EMBL" id="JBGXBU010000001">
    <property type="protein sequence ID" value="MFM4892035.1"/>
    <property type="molecule type" value="Genomic_DNA"/>
</dbReference>
<organism evidence="7 8">
    <name type="scientific">Aeromonas bivalvium</name>
    <dbReference type="NCBI Taxonomy" id="440079"/>
    <lineage>
        <taxon>Bacteria</taxon>
        <taxon>Pseudomonadati</taxon>
        <taxon>Pseudomonadota</taxon>
        <taxon>Gammaproteobacteria</taxon>
        <taxon>Aeromonadales</taxon>
        <taxon>Aeromonadaceae</taxon>
        <taxon>Aeromonas</taxon>
    </lineage>
</organism>
<keyword evidence="2" id="KW-0479">Metal-binding</keyword>
<evidence type="ECO:0000259" key="6">
    <source>
        <dbReference type="Pfam" id="PF01979"/>
    </source>
</evidence>
<gene>
    <name evidence="7" type="primary">nagA</name>
    <name evidence="7" type="ORF">ACEUDJ_03970</name>
</gene>
<dbReference type="Gene3D" id="3.20.20.140">
    <property type="entry name" value="Metal-dependent hydrolases"/>
    <property type="match status" value="1"/>
</dbReference>
<dbReference type="CDD" id="cd00854">
    <property type="entry name" value="NagA"/>
    <property type="match status" value="1"/>
</dbReference>
<dbReference type="RefSeq" id="WP_041997744.1">
    <property type="nucleotide sequence ID" value="NZ_CDBT01000030.1"/>
</dbReference>
<dbReference type="NCBIfam" id="NF008371">
    <property type="entry name" value="PRK11170.1"/>
    <property type="match status" value="1"/>
</dbReference>
<comment type="similarity">
    <text evidence="1 5">Belongs to the metallo-dependent hydrolases superfamily. NagA family.</text>
</comment>
<dbReference type="EC" id="3.5.1.25" evidence="7"/>
<dbReference type="PANTHER" id="PTHR11113">
    <property type="entry name" value="N-ACETYLGLUCOSAMINE-6-PHOSPHATE DEACETYLASE"/>
    <property type="match status" value="1"/>
</dbReference>
<dbReference type="InterPro" id="IPR003764">
    <property type="entry name" value="GlcNAc_6-P_deAcase"/>
</dbReference>
<reference evidence="7 8" key="1">
    <citation type="submission" date="2024-09" db="EMBL/GenBank/DDBJ databases">
        <title>Aeromonas strains Genome sequencing and assembly.</title>
        <authorList>
            <person name="Hu X."/>
            <person name="Tang B."/>
        </authorList>
    </citation>
    <scope>NUCLEOTIDE SEQUENCE [LARGE SCALE GENOMIC DNA]</scope>
    <source>
        <strain evidence="7 8">NB23SCDHY001</strain>
    </source>
</reference>
<dbReference type="GeneID" id="97219227"/>
<keyword evidence="8" id="KW-1185">Reference proteome</keyword>
<evidence type="ECO:0000313" key="7">
    <source>
        <dbReference type="EMBL" id="MFM4892035.1"/>
    </source>
</evidence>
<dbReference type="NCBIfam" id="TIGR00221">
    <property type="entry name" value="nagA"/>
    <property type="match status" value="1"/>
</dbReference>
<dbReference type="Proteomes" id="UP001630969">
    <property type="component" value="Unassembled WGS sequence"/>
</dbReference>
<evidence type="ECO:0000256" key="4">
    <source>
        <dbReference type="ARBA" id="ARBA00023277"/>
    </source>
</evidence>
<dbReference type="PANTHER" id="PTHR11113:SF14">
    <property type="entry name" value="N-ACETYLGLUCOSAMINE-6-PHOSPHATE DEACETYLASE"/>
    <property type="match status" value="1"/>
</dbReference>
<evidence type="ECO:0000256" key="1">
    <source>
        <dbReference type="ARBA" id="ARBA00010716"/>
    </source>
</evidence>
<dbReference type="Pfam" id="PF01979">
    <property type="entry name" value="Amidohydro_1"/>
    <property type="match status" value="1"/>
</dbReference>